<dbReference type="AlphaFoldDB" id="A0AA85B0B1"/>
<feature type="domain" description="RRM" evidence="9">
    <location>
        <begin position="193"/>
        <end position="264"/>
    </location>
</feature>
<sequence length="356" mass="40258">MAGVKFIRVCEDDNESPIEVPIEDDGTVLLATLKSVFPKSTGLKYLAPDSGCLRGVRLNDGKLYAPSDGWVHVYQCALPRENKRKGMEEKDTYSSKFKKLEEKKCTDLIVLNLAWKTDESTLKEYFSRYGDLVTVQVKRHPDSNLSKGYGFIRYSDMESQIMCLSERHSIDGRLCDVRIPISKLEGDRQEVSRKVHVGGITESITASVLRDYFSQFGAVLDVFIPKPFRSFAFVSFEDPEVAAELLGKDQVIEGVCVSIGSAVPKLHPQQNRNSPMYPNSHFGNSHNPWAWQYNSVMNSHSSRDFNPGMYNSMQGYNMAGNTTHMQTELICRAALNVCVCLYKKSESSERLHQIFY</sequence>
<dbReference type="InterPro" id="IPR035979">
    <property type="entry name" value="RBD_domain_sf"/>
</dbReference>
<keyword evidence="3" id="KW-0677">Repeat</keyword>
<dbReference type="Pfam" id="PF00076">
    <property type="entry name" value="RRM_1"/>
    <property type="match status" value="2"/>
</dbReference>
<dbReference type="GO" id="GO:0008380">
    <property type="term" value="P:RNA splicing"/>
    <property type="evidence" value="ECO:0007669"/>
    <property type="project" value="UniProtKB-KW"/>
</dbReference>
<feature type="domain" description="RRM" evidence="9">
    <location>
        <begin position="106"/>
        <end position="184"/>
    </location>
</feature>
<dbReference type="GO" id="GO:0000785">
    <property type="term" value="C:chromatin"/>
    <property type="evidence" value="ECO:0007669"/>
    <property type="project" value="TreeGrafter"/>
</dbReference>
<dbReference type="SMART" id="SM00360">
    <property type="entry name" value="RRM"/>
    <property type="match status" value="2"/>
</dbReference>
<evidence type="ECO:0000256" key="6">
    <source>
        <dbReference type="ARBA" id="ARBA00023187"/>
    </source>
</evidence>
<keyword evidence="4" id="KW-0805">Transcription regulation</keyword>
<accession>A0AA85B0B1</accession>
<dbReference type="GO" id="GO:0010468">
    <property type="term" value="P:regulation of gene expression"/>
    <property type="evidence" value="ECO:0007669"/>
    <property type="project" value="TreeGrafter"/>
</dbReference>
<dbReference type="Pfam" id="PF18694">
    <property type="entry name" value="TDP-43_N"/>
    <property type="match status" value="1"/>
</dbReference>
<name>A0AA85B0B1_9TREM</name>
<dbReference type="GO" id="GO:0006397">
    <property type="term" value="P:mRNA processing"/>
    <property type="evidence" value="ECO:0007669"/>
    <property type="project" value="UniProtKB-KW"/>
</dbReference>
<dbReference type="InterPro" id="IPR012677">
    <property type="entry name" value="Nucleotide-bd_a/b_plait_sf"/>
</dbReference>
<dbReference type="Proteomes" id="UP000050791">
    <property type="component" value="Unassembled WGS sequence"/>
</dbReference>
<comment type="subcellular location">
    <subcellularLocation>
        <location evidence="1">Nucleus</location>
    </subcellularLocation>
</comment>
<evidence type="ECO:0000313" key="11">
    <source>
        <dbReference type="WBParaSite" id="SMTH1_23020.1"/>
    </source>
</evidence>
<dbReference type="GO" id="GO:0005654">
    <property type="term" value="C:nucleoplasm"/>
    <property type="evidence" value="ECO:0007669"/>
    <property type="project" value="TreeGrafter"/>
</dbReference>
<dbReference type="Gene3D" id="3.30.70.330">
    <property type="match status" value="2"/>
</dbReference>
<keyword evidence="6" id="KW-0508">mRNA splicing</keyword>
<evidence type="ECO:0000256" key="2">
    <source>
        <dbReference type="ARBA" id="ARBA00022664"/>
    </source>
</evidence>
<dbReference type="CDD" id="cd12322">
    <property type="entry name" value="RRM2_TDP43"/>
    <property type="match status" value="1"/>
</dbReference>
<evidence type="ECO:0000313" key="10">
    <source>
        <dbReference type="Proteomes" id="UP000050791"/>
    </source>
</evidence>
<evidence type="ECO:0000256" key="1">
    <source>
        <dbReference type="ARBA" id="ARBA00004123"/>
    </source>
</evidence>
<keyword evidence="8" id="KW-0694">RNA-binding</keyword>
<dbReference type="GO" id="GO:0003723">
    <property type="term" value="F:RNA binding"/>
    <property type="evidence" value="ECO:0007669"/>
    <property type="project" value="UniProtKB-UniRule"/>
</dbReference>
<dbReference type="PANTHER" id="PTHR48033:SF9">
    <property type="entry name" value="TAR DNA-BINDING PROTEIN 43"/>
    <property type="match status" value="1"/>
</dbReference>
<evidence type="ECO:0000256" key="3">
    <source>
        <dbReference type="ARBA" id="ARBA00022737"/>
    </source>
</evidence>
<evidence type="ECO:0000256" key="8">
    <source>
        <dbReference type="PROSITE-ProRule" id="PRU00176"/>
    </source>
</evidence>
<dbReference type="InterPro" id="IPR000504">
    <property type="entry name" value="RRM_dom"/>
</dbReference>
<dbReference type="PROSITE" id="PS50102">
    <property type="entry name" value="RRM"/>
    <property type="match status" value="2"/>
</dbReference>
<proteinExistence type="predicted"/>
<evidence type="ECO:0000256" key="4">
    <source>
        <dbReference type="ARBA" id="ARBA00023015"/>
    </source>
</evidence>
<dbReference type="SUPFAM" id="SSF54928">
    <property type="entry name" value="RNA-binding domain, RBD"/>
    <property type="match status" value="1"/>
</dbReference>
<evidence type="ECO:0000256" key="5">
    <source>
        <dbReference type="ARBA" id="ARBA00023163"/>
    </source>
</evidence>
<keyword evidence="5" id="KW-0804">Transcription</keyword>
<organism evidence="10 11">
    <name type="scientific">Schistosoma mattheei</name>
    <dbReference type="NCBI Taxonomy" id="31246"/>
    <lineage>
        <taxon>Eukaryota</taxon>
        <taxon>Metazoa</taxon>
        <taxon>Spiralia</taxon>
        <taxon>Lophotrochozoa</taxon>
        <taxon>Platyhelminthes</taxon>
        <taxon>Trematoda</taxon>
        <taxon>Digenea</taxon>
        <taxon>Strigeidida</taxon>
        <taxon>Schistosomatoidea</taxon>
        <taxon>Schistosomatidae</taxon>
        <taxon>Schistosoma</taxon>
    </lineage>
</organism>
<dbReference type="WBParaSite" id="SMTH1_23020.1">
    <property type="protein sequence ID" value="SMTH1_23020.1"/>
    <property type="gene ID" value="SMTH1_23020"/>
</dbReference>
<keyword evidence="2" id="KW-0507">mRNA processing</keyword>
<reference evidence="11" key="1">
    <citation type="submission" date="2023-11" db="UniProtKB">
        <authorList>
            <consortium name="WormBaseParasite"/>
        </authorList>
    </citation>
    <scope>IDENTIFICATION</scope>
</reference>
<keyword evidence="7" id="KW-0539">Nucleus</keyword>
<protein>
    <recommendedName>
        <fullName evidence="9">RRM domain-containing protein</fullName>
    </recommendedName>
</protein>
<evidence type="ECO:0000256" key="7">
    <source>
        <dbReference type="ARBA" id="ARBA00023242"/>
    </source>
</evidence>
<evidence type="ECO:0000259" key="9">
    <source>
        <dbReference type="PROSITE" id="PS50102"/>
    </source>
</evidence>
<dbReference type="CDD" id="cd19609">
    <property type="entry name" value="NTD_TDP-43"/>
    <property type="match status" value="1"/>
</dbReference>
<dbReference type="PANTHER" id="PTHR48033">
    <property type="entry name" value="RNA-BINDING (RRM/RBD/RNP MOTIFS) FAMILY PROTEIN"/>
    <property type="match status" value="1"/>
</dbReference>
<dbReference type="InterPro" id="IPR041105">
    <property type="entry name" value="TDP-43_N"/>
</dbReference>